<dbReference type="OrthoDB" id="5422613at2759"/>
<dbReference type="PANTHER" id="PTHR38167">
    <property type="entry name" value="C2H2-TYPE DOMAIN-CONTAINING PROTEIN"/>
    <property type="match status" value="1"/>
</dbReference>
<evidence type="ECO:0000313" key="1">
    <source>
        <dbReference type="EMBL" id="KAH7083770.1"/>
    </source>
</evidence>
<dbReference type="AlphaFoldDB" id="A0A8K0R0X7"/>
<comment type="caution">
    <text evidence="1">The sequence shown here is derived from an EMBL/GenBank/DDBJ whole genome shotgun (WGS) entry which is preliminary data.</text>
</comment>
<protein>
    <submittedName>
        <fullName evidence="1">Uncharacterized protein</fullName>
    </submittedName>
</protein>
<organism evidence="1 2">
    <name type="scientific">Paraphoma chrysanthemicola</name>
    <dbReference type="NCBI Taxonomy" id="798071"/>
    <lineage>
        <taxon>Eukaryota</taxon>
        <taxon>Fungi</taxon>
        <taxon>Dikarya</taxon>
        <taxon>Ascomycota</taxon>
        <taxon>Pezizomycotina</taxon>
        <taxon>Dothideomycetes</taxon>
        <taxon>Pleosporomycetidae</taxon>
        <taxon>Pleosporales</taxon>
        <taxon>Pleosporineae</taxon>
        <taxon>Phaeosphaeriaceae</taxon>
        <taxon>Paraphoma</taxon>
    </lineage>
</organism>
<reference evidence="1" key="1">
    <citation type="journal article" date="2021" name="Nat. Commun.">
        <title>Genetic determinants of endophytism in the Arabidopsis root mycobiome.</title>
        <authorList>
            <person name="Mesny F."/>
            <person name="Miyauchi S."/>
            <person name="Thiergart T."/>
            <person name="Pickel B."/>
            <person name="Atanasova L."/>
            <person name="Karlsson M."/>
            <person name="Huettel B."/>
            <person name="Barry K.W."/>
            <person name="Haridas S."/>
            <person name="Chen C."/>
            <person name="Bauer D."/>
            <person name="Andreopoulos W."/>
            <person name="Pangilinan J."/>
            <person name="LaButti K."/>
            <person name="Riley R."/>
            <person name="Lipzen A."/>
            <person name="Clum A."/>
            <person name="Drula E."/>
            <person name="Henrissat B."/>
            <person name="Kohler A."/>
            <person name="Grigoriev I.V."/>
            <person name="Martin F.M."/>
            <person name="Hacquard S."/>
        </authorList>
    </citation>
    <scope>NUCLEOTIDE SEQUENCE</scope>
    <source>
        <strain evidence="1">MPI-SDFR-AT-0120</strain>
    </source>
</reference>
<dbReference type="EMBL" id="JAGMVJ010000013">
    <property type="protein sequence ID" value="KAH7083770.1"/>
    <property type="molecule type" value="Genomic_DNA"/>
</dbReference>
<accession>A0A8K0R0X7</accession>
<proteinExistence type="predicted"/>
<dbReference type="Proteomes" id="UP000813461">
    <property type="component" value="Unassembled WGS sequence"/>
</dbReference>
<name>A0A8K0R0X7_9PLEO</name>
<sequence>MDISSIINNTSSTPKSTNDDKKALFTAIDAANLNRVRAVLREICGESTEAFRLASEKIGGVNGGVDGDTTGTKRKAQNRYETCIQCEQEYDVLGNCEGKCVWHDGRTEPDFDNDFWADHDDDCHGIIDSEEYPEGYVWDCCQKRGDEVGCMVGRHRTGGEGMKRYRRC</sequence>
<dbReference type="PANTHER" id="PTHR38167:SF1">
    <property type="entry name" value="C2H2-TYPE DOMAIN-CONTAINING PROTEIN"/>
    <property type="match status" value="1"/>
</dbReference>
<keyword evidence="2" id="KW-1185">Reference proteome</keyword>
<evidence type="ECO:0000313" key="2">
    <source>
        <dbReference type="Proteomes" id="UP000813461"/>
    </source>
</evidence>
<gene>
    <name evidence="1" type="ORF">FB567DRAFT_446314</name>
</gene>